<dbReference type="Pfam" id="PF02616">
    <property type="entry name" value="SMC_ScpA"/>
    <property type="match status" value="1"/>
</dbReference>
<dbReference type="PANTHER" id="PTHR33969">
    <property type="entry name" value="SEGREGATION AND CONDENSATION PROTEIN A"/>
    <property type="match status" value="1"/>
</dbReference>
<evidence type="ECO:0000313" key="2">
    <source>
        <dbReference type="EMBL" id="GBR45853.1"/>
    </source>
</evidence>
<dbReference type="PANTHER" id="PTHR33969:SF2">
    <property type="entry name" value="SEGREGATION AND CONDENSATION PROTEIN A"/>
    <property type="match status" value="1"/>
</dbReference>
<organism evidence="2 3">
    <name type="scientific">Neokomagataea tanensis NBRC 106556</name>
    <dbReference type="NCBI Taxonomy" id="1223519"/>
    <lineage>
        <taxon>Bacteria</taxon>
        <taxon>Pseudomonadati</taxon>
        <taxon>Pseudomonadota</taxon>
        <taxon>Alphaproteobacteria</taxon>
        <taxon>Acetobacterales</taxon>
        <taxon>Acetobacteraceae</taxon>
        <taxon>Neokomagataea</taxon>
    </lineage>
</organism>
<dbReference type="EMBL" id="BAQB01000009">
    <property type="protein sequence ID" value="GBR45853.1"/>
    <property type="molecule type" value="Genomic_DNA"/>
</dbReference>
<gene>
    <name evidence="2" type="ORF">AA106556_0913</name>
</gene>
<comment type="caution">
    <text evidence="2">The sequence shown here is derived from an EMBL/GenBank/DDBJ whole genome shotgun (WGS) entry which is preliminary data.</text>
</comment>
<keyword evidence="3" id="KW-1185">Reference proteome</keyword>
<sequence>MRSLSRVRQRNFECALNDDTLHLTLDGYEGPLDLLLELARAQKVDLAQISILQLVEQYLALVEKARAEARSFRLELAADWLVMAAWLAWLKSRLLLPVEQNDATAEEAAELLQERLVALEHMREAALWLGKQPKLGVDVFRRGAGEDHTEIDRSGLKVDLTSLITSYLSARRRTFKKRVYTPKIRRYWSLQDALARLKAMLSDGVGEEWCALNAIVPDIFPEEETTIGRHAALAGSLVAGLEMAKIGRVQLRQDEAFADIHFRSVP</sequence>
<accession>A0ABQ0QIC2</accession>
<dbReference type="Gene3D" id="6.10.250.2410">
    <property type="match status" value="1"/>
</dbReference>
<evidence type="ECO:0000256" key="1">
    <source>
        <dbReference type="ARBA" id="ARBA00044777"/>
    </source>
</evidence>
<dbReference type="Proteomes" id="UP001062443">
    <property type="component" value="Unassembled WGS sequence"/>
</dbReference>
<protein>
    <recommendedName>
        <fullName evidence="1">Segregation and condensation protein A</fullName>
    </recommendedName>
</protein>
<name>A0ABQ0QIC2_9PROT</name>
<proteinExistence type="predicted"/>
<evidence type="ECO:0000313" key="3">
    <source>
        <dbReference type="Proteomes" id="UP001062443"/>
    </source>
</evidence>
<reference evidence="2" key="1">
    <citation type="submission" date="2013-04" db="EMBL/GenBank/DDBJ databases">
        <title>The genome sequencing project of 58 acetic acid bacteria.</title>
        <authorList>
            <person name="Okamoto-Kainuma A."/>
            <person name="Ishikawa M."/>
            <person name="Umino S."/>
            <person name="Koizumi Y."/>
            <person name="Shiwa Y."/>
            <person name="Yoshikawa H."/>
            <person name="Matsutani M."/>
            <person name="Matsushita K."/>
        </authorList>
    </citation>
    <scope>NUCLEOTIDE SEQUENCE</scope>
    <source>
        <strain evidence="2">NBRC 106556</strain>
    </source>
</reference>
<dbReference type="InterPro" id="IPR003768">
    <property type="entry name" value="ScpA"/>
</dbReference>